<proteinExistence type="predicted"/>
<feature type="compositionally biased region" description="Polar residues" evidence="1">
    <location>
        <begin position="167"/>
        <end position="184"/>
    </location>
</feature>
<keyword evidence="3" id="KW-1185">Reference proteome</keyword>
<accession>A0A2P8DHD6</accession>
<evidence type="ECO:0000256" key="1">
    <source>
        <dbReference type="SAM" id="MobiDB-lite"/>
    </source>
</evidence>
<comment type="caution">
    <text evidence="2">The sequence shown here is derived from an EMBL/GenBank/DDBJ whole genome shotgun (WGS) entry which is preliminary data.</text>
</comment>
<dbReference type="EMBL" id="PYGA01000011">
    <property type="protein sequence ID" value="PSK96618.1"/>
    <property type="molecule type" value="Genomic_DNA"/>
</dbReference>
<evidence type="ECO:0000313" key="2">
    <source>
        <dbReference type="EMBL" id="PSK96618.1"/>
    </source>
</evidence>
<gene>
    <name evidence="2" type="ORF">CLV63_111215</name>
</gene>
<feature type="non-terminal residue" evidence="2">
    <location>
        <position position="1"/>
    </location>
</feature>
<feature type="region of interest" description="Disordered" evidence="1">
    <location>
        <begin position="126"/>
        <end position="197"/>
    </location>
</feature>
<protein>
    <submittedName>
        <fullName evidence="2">Uncharacterized protein</fullName>
    </submittedName>
</protein>
<evidence type="ECO:0000313" key="3">
    <source>
        <dbReference type="Proteomes" id="UP000240542"/>
    </source>
</evidence>
<feature type="compositionally biased region" description="Basic and acidic residues" evidence="1">
    <location>
        <begin position="126"/>
        <end position="138"/>
    </location>
</feature>
<dbReference type="AlphaFoldDB" id="A0A2P8DHD6"/>
<sequence length="242" mass="25416">TELPRMADFATVLAALDTVAGWDTFETYRAAAETNTSDLIEAKPFTAAVAAFIESAGTWTGTISQLMDLVTVPDPRPKSWPVDATRASGQLKRDAPVLRAIGISFAEAGRGPAPHRSRLYRLASENHIDGEPDGDQRPPGEPAPGASATSADALFTAGETTPAPRNATESAFTPAVQRNPSSSGVRDGRGAMDTGAEPLSMGDHPVPAESGHCRTCGVAYERAYATAYGPHCSTCAIKRGRY</sequence>
<reference evidence="2 3" key="1">
    <citation type="submission" date="2018-03" db="EMBL/GenBank/DDBJ databases">
        <title>Genomic Encyclopedia of Archaeal and Bacterial Type Strains, Phase II (KMG-II): from individual species to whole genera.</title>
        <authorList>
            <person name="Goeker M."/>
        </authorList>
    </citation>
    <scope>NUCLEOTIDE SEQUENCE [LARGE SCALE GENOMIC DNA]</scope>
    <source>
        <strain evidence="2 3">DSM 45312</strain>
    </source>
</reference>
<name>A0A2P8DHD6_9ACTN</name>
<organism evidence="2 3">
    <name type="scientific">Murinocardiopsis flavida</name>
    <dbReference type="NCBI Taxonomy" id="645275"/>
    <lineage>
        <taxon>Bacteria</taxon>
        <taxon>Bacillati</taxon>
        <taxon>Actinomycetota</taxon>
        <taxon>Actinomycetes</taxon>
        <taxon>Streptosporangiales</taxon>
        <taxon>Nocardiopsidaceae</taxon>
        <taxon>Murinocardiopsis</taxon>
    </lineage>
</organism>
<dbReference type="Proteomes" id="UP000240542">
    <property type="component" value="Unassembled WGS sequence"/>
</dbReference>